<dbReference type="Proteomes" id="UP000031307">
    <property type="component" value="Unassembled WGS sequence"/>
</dbReference>
<dbReference type="AlphaFoldDB" id="A0A0C1E874"/>
<reference evidence="1 2" key="1">
    <citation type="journal article" date="2014" name="Mol. Biol. Evol.">
        <title>Massive expansion of Ubiquitination-related gene families within the Chlamydiae.</title>
        <authorList>
            <person name="Domman D."/>
            <person name="Collingro A."/>
            <person name="Lagkouvardos I."/>
            <person name="Gehre L."/>
            <person name="Weinmaier T."/>
            <person name="Rattei T."/>
            <person name="Subtil A."/>
            <person name="Horn M."/>
        </authorList>
    </citation>
    <scope>NUCLEOTIDE SEQUENCE [LARGE SCALE GENOMIC DNA]</scope>
    <source>
        <strain evidence="1 2">OEW1</strain>
    </source>
</reference>
<dbReference type="PATRIC" id="fig|83552.4.peg.2496"/>
<gene>
    <name evidence="1" type="ORF">DB43_AK00130</name>
</gene>
<evidence type="ECO:0000313" key="1">
    <source>
        <dbReference type="EMBL" id="KIA76353.1"/>
    </source>
</evidence>
<protein>
    <submittedName>
        <fullName evidence="1">Uncharacterized protein</fullName>
    </submittedName>
</protein>
<accession>A0A0C1E874</accession>
<proteinExistence type="predicted"/>
<dbReference type="EMBL" id="JSAM01000121">
    <property type="protein sequence ID" value="KIA76353.1"/>
    <property type="molecule type" value="Genomic_DNA"/>
</dbReference>
<dbReference type="RefSeq" id="WP_013924199.1">
    <property type="nucleotide sequence ID" value="NZ_JSAM01000121.1"/>
</dbReference>
<evidence type="ECO:0000313" key="2">
    <source>
        <dbReference type="Proteomes" id="UP000031307"/>
    </source>
</evidence>
<comment type="caution">
    <text evidence="1">The sequence shown here is derived from an EMBL/GenBank/DDBJ whole genome shotgun (WGS) entry which is preliminary data.</text>
</comment>
<organism evidence="1 2">
    <name type="scientific">Parachlamydia acanthamoebae</name>
    <dbReference type="NCBI Taxonomy" id="83552"/>
    <lineage>
        <taxon>Bacteria</taxon>
        <taxon>Pseudomonadati</taxon>
        <taxon>Chlamydiota</taxon>
        <taxon>Chlamydiia</taxon>
        <taxon>Parachlamydiales</taxon>
        <taxon>Parachlamydiaceae</taxon>
        <taxon>Parachlamydia</taxon>
    </lineage>
</organism>
<sequence length="440" mass="51049">MNITALYSEDLYQSLRNSPETILDHTLSFLPPNDRLHQPGNPLHFELEMRKAYLAATDMQKAYQTNDNDNERVLVQVRTIVQNAFTLLKKYKVFMNPSDSLPEASIIWAQFVQKFALRFEVTIRRQVRLEIAKAVRDAIFEHAWPELNALLWYTLVPLREPVKANLKIKSDTLKIKPYQKFDALTISKPYIKTLWRVIDPKKELEILKSIITKRKSFFERNISLMAFKNSGFEKKSSYQQAITCDCCRKISKINFEIVFPKLLHYPAQTQSRDIHAEILPKSVPPAELPEALEDFLIQTVGMKLSEQRLKKPCRASPGDSSRFVSFLDKSLKTRMAHIVVQIQKGEKIPVGACDIPTILKMLENAQTLFKNKKPDEISLKSEISPSPAHTCIHLKFKLPDYTWQRVYRDNASWLNHHYRLARIVSLAIRLVDLGYHVKME</sequence>
<name>A0A0C1E874_9BACT</name>